<dbReference type="EMBL" id="SNSC02000002">
    <property type="protein sequence ID" value="TID26353.1"/>
    <property type="molecule type" value="Genomic_DNA"/>
</dbReference>
<evidence type="ECO:0000256" key="1">
    <source>
        <dbReference type="SAM" id="SignalP"/>
    </source>
</evidence>
<name>A0A4Z1PCS7_9PEZI</name>
<comment type="caution">
    <text evidence="2">The sequence shown here is derived from an EMBL/GenBank/DDBJ whole genome shotgun (WGS) entry which is preliminary data.</text>
</comment>
<protein>
    <submittedName>
        <fullName evidence="2">Uncharacterized protein</fullName>
    </submittedName>
</protein>
<proteinExistence type="predicted"/>
<dbReference type="AlphaFoldDB" id="A0A4Z1PCS7"/>
<evidence type="ECO:0000313" key="2">
    <source>
        <dbReference type="EMBL" id="TID26353.1"/>
    </source>
</evidence>
<evidence type="ECO:0000313" key="3">
    <source>
        <dbReference type="Proteomes" id="UP000298493"/>
    </source>
</evidence>
<reference evidence="2 3" key="1">
    <citation type="submission" date="2019-04" db="EMBL/GenBank/DDBJ databases">
        <title>High contiguity whole genome sequence and gene annotation resource for two Venturia nashicola isolates.</title>
        <authorList>
            <person name="Prokchorchik M."/>
            <person name="Won K."/>
            <person name="Lee Y."/>
            <person name="Choi E.D."/>
            <person name="Segonzac C."/>
            <person name="Sohn K.H."/>
        </authorList>
    </citation>
    <scope>NUCLEOTIDE SEQUENCE [LARGE SCALE GENOMIC DNA]</scope>
    <source>
        <strain evidence="2 3">PRI2</strain>
    </source>
</reference>
<gene>
    <name evidence="2" type="ORF">E6O75_ATG00846</name>
</gene>
<dbReference type="Proteomes" id="UP000298493">
    <property type="component" value="Unassembled WGS sequence"/>
</dbReference>
<keyword evidence="1" id="KW-0732">Signal</keyword>
<organism evidence="2 3">
    <name type="scientific">Venturia nashicola</name>
    <dbReference type="NCBI Taxonomy" id="86259"/>
    <lineage>
        <taxon>Eukaryota</taxon>
        <taxon>Fungi</taxon>
        <taxon>Dikarya</taxon>
        <taxon>Ascomycota</taxon>
        <taxon>Pezizomycotina</taxon>
        <taxon>Dothideomycetes</taxon>
        <taxon>Pleosporomycetidae</taxon>
        <taxon>Venturiales</taxon>
        <taxon>Venturiaceae</taxon>
        <taxon>Venturia</taxon>
    </lineage>
</organism>
<keyword evidence="3" id="KW-1185">Reference proteome</keyword>
<feature type="signal peptide" evidence="1">
    <location>
        <begin position="1"/>
        <end position="18"/>
    </location>
</feature>
<sequence length="157" mass="17336">MKISTALSLLACITSISATTHDFCCCSKKGQGCLKDETEKVRQKHKGNDLWHTSLFKWSQSDKAPFNCEKCYVFAATGDFKIGGEQMSNECDKYGVGSSCWDARPVHPFAKGFMNGYPGCRGGPGGPPWEGPVVPPPPYRDYPPVDRPMHNPYYPPP</sequence>
<feature type="chain" id="PRO_5021255813" evidence="1">
    <location>
        <begin position="19"/>
        <end position="157"/>
    </location>
</feature>
<accession>A0A4Z1PCS7</accession>